<evidence type="ECO:0000313" key="6">
    <source>
        <dbReference type="EMBL" id="ETO32174.1"/>
    </source>
</evidence>
<evidence type="ECO:0000256" key="3">
    <source>
        <dbReference type="ARBA" id="ARBA00022989"/>
    </source>
</evidence>
<dbReference type="PANTHER" id="PTHR10981:SF7">
    <property type="entry name" value="BATTENIN"/>
    <property type="match status" value="1"/>
</dbReference>
<dbReference type="AlphaFoldDB" id="X6P277"/>
<evidence type="ECO:0000313" key="7">
    <source>
        <dbReference type="Proteomes" id="UP000023152"/>
    </source>
</evidence>
<dbReference type="EMBL" id="ASPP01004426">
    <property type="protein sequence ID" value="ETO32174.1"/>
    <property type="molecule type" value="Genomic_DNA"/>
</dbReference>
<dbReference type="Pfam" id="PF02487">
    <property type="entry name" value="CLN3"/>
    <property type="match status" value="1"/>
</dbReference>
<evidence type="ECO:0000256" key="4">
    <source>
        <dbReference type="ARBA" id="ARBA00023136"/>
    </source>
</evidence>
<dbReference type="OMA" id="IMSSAYE"/>
<reference evidence="6 7" key="1">
    <citation type="journal article" date="2013" name="Curr. Biol.">
        <title>The Genome of the Foraminiferan Reticulomyxa filosa.</title>
        <authorList>
            <person name="Glockner G."/>
            <person name="Hulsmann N."/>
            <person name="Schleicher M."/>
            <person name="Noegel A.A."/>
            <person name="Eichinger L."/>
            <person name="Gallinger C."/>
            <person name="Pawlowski J."/>
            <person name="Sierra R."/>
            <person name="Euteneuer U."/>
            <person name="Pillet L."/>
            <person name="Moustafa A."/>
            <person name="Platzer M."/>
            <person name="Groth M."/>
            <person name="Szafranski K."/>
            <person name="Schliwa M."/>
        </authorList>
    </citation>
    <scope>NUCLEOTIDE SEQUENCE [LARGE SCALE GENOMIC DNA]</scope>
</reference>
<comment type="caution">
    <text evidence="6">The sequence shown here is derived from an EMBL/GenBank/DDBJ whole genome shotgun (WGS) entry which is preliminary data.</text>
</comment>
<comment type="subcellular location">
    <subcellularLocation>
        <location evidence="1">Endomembrane system</location>
        <topology evidence="1">Multi-pass membrane protein</topology>
    </subcellularLocation>
</comment>
<comment type="similarity">
    <text evidence="5">Belongs to the battenin family.</text>
</comment>
<feature type="transmembrane region" description="Helical" evidence="5">
    <location>
        <begin position="152"/>
        <end position="171"/>
    </location>
</feature>
<dbReference type="GO" id="GO:0016020">
    <property type="term" value="C:membrane"/>
    <property type="evidence" value="ECO:0007669"/>
    <property type="project" value="InterPro"/>
</dbReference>
<proteinExistence type="inferred from homology"/>
<name>X6P277_RETFI</name>
<evidence type="ECO:0000256" key="5">
    <source>
        <dbReference type="RuleBase" id="RU361113"/>
    </source>
</evidence>
<dbReference type="GO" id="GO:0012505">
    <property type="term" value="C:endomembrane system"/>
    <property type="evidence" value="ECO:0007669"/>
    <property type="project" value="UniProtKB-SubCell"/>
</dbReference>
<dbReference type="PANTHER" id="PTHR10981">
    <property type="entry name" value="BATTENIN"/>
    <property type="match status" value="1"/>
</dbReference>
<sequence length="188" mass="21529">MVGLKEEIEFFFFFLGGGIVFSFSHFQFALALVYFFEYVVSVGLAQIANVHESDSVQNRDYVVLALCYQAGVFISRSSISLVQFDQIGMACLTSLQGINFVLWHFHCEYNWFPQWLQFVWMIYVGLLGGAMYVNVVYSILSDTKITKKDKELCMNIMSIWVNFGIIMSSAYEIVIDNTFFAHLVQSSS</sequence>
<gene>
    <name evidence="6" type="ORF">RFI_04943</name>
</gene>
<accession>X6P277</accession>
<keyword evidence="2 5" id="KW-0812">Transmembrane</keyword>
<dbReference type="InterPro" id="IPR003492">
    <property type="entry name" value="Battenin_disease_Cln3"/>
</dbReference>
<feature type="transmembrane region" description="Helical" evidence="5">
    <location>
        <begin position="118"/>
        <end position="140"/>
    </location>
</feature>
<comment type="caution">
    <text evidence="5">Lacks conserved residue(s) required for the propagation of feature annotation.</text>
</comment>
<keyword evidence="3 5" id="KW-1133">Transmembrane helix</keyword>
<dbReference type="Proteomes" id="UP000023152">
    <property type="component" value="Unassembled WGS sequence"/>
</dbReference>
<protein>
    <submittedName>
        <fullName evidence="6">Batten's disease protein Cln3 family protein</fullName>
    </submittedName>
</protein>
<dbReference type="PRINTS" id="PR01315">
    <property type="entry name" value="BATTENIN"/>
</dbReference>
<keyword evidence="4 5" id="KW-0472">Membrane</keyword>
<organism evidence="6 7">
    <name type="scientific">Reticulomyxa filosa</name>
    <dbReference type="NCBI Taxonomy" id="46433"/>
    <lineage>
        <taxon>Eukaryota</taxon>
        <taxon>Sar</taxon>
        <taxon>Rhizaria</taxon>
        <taxon>Retaria</taxon>
        <taxon>Foraminifera</taxon>
        <taxon>Monothalamids</taxon>
        <taxon>Reticulomyxidae</taxon>
        <taxon>Reticulomyxa</taxon>
    </lineage>
</organism>
<keyword evidence="7" id="KW-1185">Reference proteome</keyword>
<dbReference type="OrthoDB" id="5965864at2759"/>
<evidence type="ECO:0000256" key="1">
    <source>
        <dbReference type="ARBA" id="ARBA00004127"/>
    </source>
</evidence>
<feature type="transmembrane region" description="Helical" evidence="5">
    <location>
        <begin position="12"/>
        <end position="36"/>
    </location>
</feature>
<evidence type="ECO:0000256" key="2">
    <source>
        <dbReference type="ARBA" id="ARBA00022692"/>
    </source>
</evidence>